<dbReference type="EMBL" id="AJWK01020648">
    <property type="status" value="NOT_ANNOTATED_CDS"/>
    <property type="molecule type" value="Genomic_DNA"/>
</dbReference>
<feature type="compositionally biased region" description="Polar residues" evidence="6">
    <location>
        <begin position="678"/>
        <end position="698"/>
    </location>
</feature>
<dbReference type="VEuPathDB" id="VectorBase:LLOJ006376"/>
<dbReference type="GO" id="GO:0005576">
    <property type="term" value="C:extracellular region"/>
    <property type="evidence" value="ECO:0007669"/>
    <property type="project" value="UniProtKB-SubCell"/>
</dbReference>
<dbReference type="EMBL" id="AJWK01020644">
    <property type="status" value="NOT_ANNOTATED_CDS"/>
    <property type="molecule type" value="Genomic_DNA"/>
</dbReference>
<dbReference type="PROSITE" id="PS50092">
    <property type="entry name" value="TSP1"/>
    <property type="match status" value="6"/>
</dbReference>
<dbReference type="InterPro" id="IPR036383">
    <property type="entry name" value="TSP1_rpt_sf"/>
</dbReference>
<evidence type="ECO:0000259" key="7">
    <source>
        <dbReference type="PROSITE" id="PS51144"/>
    </source>
</evidence>
<feature type="region of interest" description="Disordered" evidence="6">
    <location>
        <begin position="616"/>
        <end position="699"/>
    </location>
</feature>
<dbReference type="InterPro" id="IPR000884">
    <property type="entry name" value="TSP1_rpt"/>
</dbReference>
<dbReference type="EMBL" id="AJWK01020645">
    <property type="status" value="NOT_ANNOTATED_CDS"/>
    <property type="molecule type" value="Genomic_DNA"/>
</dbReference>
<name>A0A1B0CNQ4_LUTLO</name>
<feature type="region of interest" description="Disordered" evidence="6">
    <location>
        <begin position="189"/>
        <end position="214"/>
    </location>
</feature>
<evidence type="ECO:0000256" key="6">
    <source>
        <dbReference type="SAM" id="MobiDB-lite"/>
    </source>
</evidence>
<dbReference type="Gene3D" id="2.20.100.10">
    <property type="entry name" value="Thrombospondin type-1 (TSP1) repeat"/>
    <property type="match status" value="7"/>
</dbReference>
<reference evidence="8" key="1">
    <citation type="submission" date="2020-05" db="UniProtKB">
        <authorList>
            <consortium name="EnsemblMetazoa"/>
        </authorList>
    </citation>
    <scope>IDENTIFICATION</scope>
    <source>
        <strain evidence="8">Jacobina</strain>
    </source>
</reference>
<dbReference type="Proteomes" id="UP000092461">
    <property type="component" value="Unassembled WGS sequence"/>
</dbReference>
<organism evidence="8 9">
    <name type="scientific">Lutzomyia longipalpis</name>
    <name type="common">Sand fly</name>
    <dbReference type="NCBI Taxonomy" id="7200"/>
    <lineage>
        <taxon>Eukaryota</taxon>
        <taxon>Metazoa</taxon>
        <taxon>Ecdysozoa</taxon>
        <taxon>Arthropoda</taxon>
        <taxon>Hexapoda</taxon>
        <taxon>Insecta</taxon>
        <taxon>Pterygota</taxon>
        <taxon>Neoptera</taxon>
        <taxon>Endopterygota</taxon>
        <taxon>Diptera</taxon>
        <taxon>Nematocera</taxon>
        <taxon>Psychodoidea</taxon>
        <taxon>Psychodidae</taxon>
        <taxon>Lutzomyia</taxon>
        <taxon>Lutzomyia</taxon>
    </lineage>
</organism>
<proteinExistence type="predicted"/>
<dbReference type="InterPro" id="IPR036398">
    <property type="entry name" value="CA_dom_sf"/>
</dbReference>
<protein>
    <recommendedName>
        <fullName evidence="7">Alpha-carbonic anhydrase domain-containing protein</fullName>
    </recommendedName>
</protein>
<dbReference type="EMBL" id="AJWK01020642">
    <property type="status" value="NOT_ANNOTATED_CDS"/>
    <property type="molecule type" value="Genomic_DNA"/>
</dbReference>
<dbReference type="SUPFAM" id="SSF51069">
    <property type="entry name" value="Carbonic anhydrase"/>
    <property type="match status" value="2"/>
</dbReference>
<keyword evidence="2" id="KW-0964">Secreted</keyword>
<dbReference type="GO" id="GO:0030198">
    <property type="term" value="P:extracellular matrix organization"/>
    <property type="evidence" value="ECO:0007669"/>
    <property type="project" value="TreeGrafter"/>
</dbReference>
<dbReference type="InterPro" id="IPR013783">
    <property type="entry name" value="Ig-like_fold"/>
</dbReference>
<dbReference type="Gene3D" id="3.10.200.10">
    <property type="entry name" value="Alpha carbonic anhydrase"/>
    <property type="match status" value="1"/>
</dbReference>
<dbReference type="EnsemblMetazoa" id="LLOJ006376-RA">
    <property type="protein sequence ID" value="LLOJ006376-PA"/>
    <property type="gene ID" value="LLOJ006376"/>
</dbReference>
<keyword evidence="4" id="KW-0677">Repeat</keyword>
<dbReference type="GO" id="GO:0031012">
    <property type="term" value="C:extracellular matrix"/>
    <property type="evidence" value="ECO:0007669"/>
    <property type="project" value="TreeGrafter"/>
</dbReference>
<dbReference type="VEuPathDB" id="VectorBase:LLONM1_004631"/>
<dbReference type="GO" id="GO:0006508">
    <property type="term" value="P:proteolysis"/>
    <property type="evidence" value="ECO:0007669"/>
    <property type="project" value="TreeGrafter"/>
</dbReference>
<dbReference type="EMBL" id="AJWK01020651">
    <property type="status" value="NOT_ANNOTATED_CDS"/>
    <property type="molecule type" value="Genomic_DNA"/>
</dbReference>
<dbReference type="Pfam" id="PF00194">
    <property type="entry name" value="Carb_anhydrase"/>
    <property type="match status" value="1"/>
</dbReference>
<dbReference type="PANTHER" id="PTHR13723:SF281">
    <property type="entry name" value="PAPILIN"/>
    <property type="match status" value="1"/>
</dbReference>
<dbReference type="PANTHER" id="PTHR13723">
    <property type="entry name" value="ADAMTS A DISINTEGRIN AND METALLOPROTEASE WITH THROMBOSPONDIN MOTIFS PROTEASE"/>
    <property type="match status" value="1"/>
</dbReference>
<evidence type="ECO:0000256" key="1">
    <source>
        <dbReference type="ARBA" id="ARBA00004613"/>
    </source>
</evidence>
<feature type="compositionally biased region" description="Polar residues" evidence="6">
    <location>
        <begin position="617"/>
        <end position="630"/>
    </location>
</feature>
<keyword evidence="3" id="KW-0732">Signal</keyword>
<evidence type="ECO:0000313" key="8">
    <source>
        <dbReference type="EnsemblMetazoa" id="LLOJ006376-PA"/>
    </source>
</evidence>
<dbReference type="EMBL" id="AJWK01020647">
    <property type="status" value="NOT_ANNOTATED_CDS"/>
    <property type="molecule type" value="Genomic_DNA"/>
</dbReference>
<dbReference type="EMBL" id="AJWK01020646">
    <property type="status" value="NOT_ANNOTATED_CDS"/>
    <property type="molecule type" value="Genomic_DNA"/>
</dbReference>
<dbReference type="EMBL" id="AJWK01020650">
    <property type="status" value="NOT_ANNOTATED_CDS"/>
    <property type="molecule type" value="Genomic_DNA"/>
</dbReference>
<dbReference type="Gene3D" id="2.60.40.10">
    <property type="entry name" value="Immunoglobulins"/>
    <property type="match status" value="1"/>
</dbReference>
<feature type="compositionally biased region" description="Basic and acidic residues" evidence="6">
    <location>
        <begin position="634"/>
        <end position="655"/>
    </location>
</feature>
<dbReference type="SUPFAM" id="SSF48726">
    <property type="entry name" value="Immunoglobulin"/>
    <property type="match status" value="1"/>
</dbReference>
<dbReference type="FunFam" id="2.20.100.10:FF:000009">
    <property type="entry name" value="ADAMTS-like protein 3 isoform A"/>
    <property type="match status" value="1"/>
</dbReference>
<evidence type="ECO:0000256" key="4">
    <source>
        <dbReference type="ARBA" id="ARBA00022737"/>
    </source>
</evidence>
<evidence type="ECO:0000256" key="5">
    <source>
        <dbReference type="ARBA" id="ARBA00023157"/>
    </source>
</evidence>
<dbReference type="EMBL" id="AJWK01020643">
    <property type="status" value="NOT_ANNOTATED_CDS"/>
    <property type="molecule type" value="Genomic_DNA"/>
</dbReference>
<dbReference type="PROSITE" id="PS51144">
    <property type="entry name" value="ALPHA_CA_2"/>
    <property type="match status" value="1"/>
</dbReference>
<evidence type="ECO:0000256" key="3">
    <source>
        <dbReference type="ARBA" id="ARBA00022729"/>
    </source>
</evidence>
<dbReference type="GO" id="GO:0004222">
    <property type="term" value="F:metalloendopeptidase activity"/>
    <property type="evidence" value="ECO:0007669"/>
    <property type="project" value="TreeGrafter"/>
</dbReference>
<comment type="subcellular location">
    <subcellularLocation>
        <location evidence="1">Secreted</location>
    </subcellularLocation>
</comment>
<dbReference type="Pfam" id="PF19030">
    <property type="entry name" value="TSP1_ADAMTS"/>
    <property type="match status" value="7"/>
</dbReference>
<dbReference type="AlphaFoldDB" id="A0A1B0CNQ4"/>
<dbReference type="SUPFAM" id="SSF82895">
    <property type="entry name" value="TSP-1 type 1 repeat"/>
    <property type="match status" value="6"/>
</dbReference>
<dbReference type="SMART" id="SM01057">
    <property type="entry name" value="Carb_anhydrase"/>
    <property type="match status" value="1"/>
</dbReference>
<dbReference type="InterPro" id="IPR036179">
    <property type="entry name" value="Ig-like_dom_sf"/>
</dbReference>
<feature type="domain" description="Alpha-carbonic anhydrase" evidence="7">
    <location>
        <begin position="690"/>
        <end position="959"/>
    </location>
</feature>
<keyword evidence="5" id="KW-1015">Disulfide bond</keyword>
<evidence type="ECO:0000313" key="9">
    <source>
        <dbReference type="Proteomes" id="UP000092461"/>
    </source>
</evidence>
<keyword evidence="9" id="KW-1185">Reference proteome</keyword>
<dbReference type="InterPro" id="IPR050439">
    <property type="entry name" value="ADAMTS_ADAMTS-like"/>
</dbReference>
<feature type="compositionally biased region" description="Basic and acidic residues" evidence="6">
    <location>
        <begin position="189"/>
        <end position="208"/>
    </location>
</feature>
<sequence length="1212" mass="135940">MARPTCRNRVTGVEVDESLCSAVTRPEPAVIHCNTHQCPPKWVTDEWGVCSKTCGGGVRDRLVICVEESSGVKNKVADEMCHSPKPNTQEICNVHDCPNWVASDWSGCSVSCGKGIQVRSVECMETNGGMSTQCDPNDKPIAIQTCTTGISCSKEHSEDGENEEMEDDMEGHHADEPYYLEPRTAALSSRHDSFTSHESEYHNDRLAGDQRSPSEATTMATLNDSLCSGPKPPDQVERCYLEPCSTFYGYDQSYSRFVKDNDWGPCSVTCGEGTRKKQYRCKIYLEFSRTMATLNDSLCSGPKPPDQVERCYLEPCSTFYGYDQSYSRDSKAQAPVPGKTYSWREQGYSPCTATCLGGVEELIINCVRDDTGKVASPFLCPQDTKPETRSRPCNDHQCPPRWNYSEYSACSKSCGIGIRTREVQCIHEVARGPENIMIVPNNMCPQPPPSDRQYCNVLDCPVRWEVSEWSKCSRPCGGGIKERRVECKQIMAQEHKVERPVSMCPSAKPPDRKSCNTKACAPEDQRPQIAVSNSTYIQHDVKRQKVTLKVGGAATVFFGTQIKIKCPVKSRFNRTRIRWSKDNVFLTKSRKFKISQKGALRIVHISYRDSELKALRTHSNPDTQESTFLGSSEARSRDPSSRGKSRDSHRGESRHKFSSAGVIGEDHEDDESQEPFRSRSQLTASDLTTNSAASSGTRTIPLPHFKHLLASLQGRRQSPVNLEPQRLLFDPNLRPLHIDKHRISGTIANTGHSVIFTVNNERQRPTRDPMFRGGPLSYLYRFNEIHIHYGLHDQFGSEHSVEGYTFPAEIQIFGYNSQLYSNISEALNRAQGVVGIAILLQLGDLSNAELRMLTDKLEKIRFGGERVSIERLSVRGLLPETDHYMTYEGSTTSPACHETVTWIVLNKPIYITKQQLLWPFQSFSHSKGHDMLIRNGQYFPELDIGADTPQPQALIQPNTNFQHHLNTIQNAAGEEVLSDEAPLRHITAAEFFGDVTNSSEAIVLGHGSPTNLKFEWTYSSWTDCSQSCGNGFGIKTRTVQCMVLLGNASQNVDSALCEDAGLRMPESVQKCGAIDCPKWVAGEWNPCNASKCFSWHTAIQRRRVTCEISGIKTSTSKCVTAERPVSKQECYNEECYGVWKVDPWSQLHALRRLMQGGPDHPKAPLGNNFRPPQPLLHRPVRTNIDFRSKQNGKACPSMYRDVHYKANSWKQH</sequence>
<dbReference type="FunFam" id="2.20.100.10:FF:000005">
    <property type="entry name" value="ADAM metallopeptidase with thrombospondin type 1 motif 9"/>
    <property type="match status" value="1"/>
</dbReference>
<dbReference type="EMBL" id="AJWK01020649">
    <property type="status" value="NOT_ANNOTATED_CDS"/>
    <property type="molecule type" value="Genomic_DNA"/>
</dbReference>
<accession>A0A1B0CNQ4</accession>
<dbReference type="InterPro" id="IPR001148">
    <property type="entry name" value="CA_dom"/>
</dbReference>
<dbReference type="SMART" id="SM00209">
    <property type="entry name" value="TSP1"/>
    <property type="match status" value="7"/>
</dbReference>
<evidence type="ECO:0000256" key="2">
    <source>
        <dbReference type="ARBA" id="ARBA00022525"/>
    </source>
</evidence>